<dbReference type="Proteomes" id="UP001172082">
    <property type="component" value="Unassembled WGS sequence"/>
</dbReference>
<dbReference type="Gene3D" id="3.90.1150.10">
    <property type="entry name" value="Aspartate Aminotransferase, domain 1"/>
    <property type="match status" value="1"/>
</dbReference>
<dbReference type="EMBL" id="JAUJEA010000001">
    <property type="protein sequence ID" value="MDN5199873.1"/>
    <property type="molecule type" value="Genomic_DNA"/>
</dbReference>
<dbReference type="InterPro" id="IPR001917">
    <property type="entry name" value="Aminotrans_II_pyridoxalP_BS"/>
</dbReference>
<evidence type="ECO:0000256" key="5">
    <source>
        <dbReference type="ARBA" id="ARBA00022898"/>
    </source>
</evidence>
<protein>
    <submittedName>
        <fullName evidence="8">8-amino-7-oxononanoate synthase</fullName>
        <ecNumber evidence="8">2.3.1.47</ecNumber>
    </submittedName>
</protein>
<reference evidence="8" key="1">
    <citation type="submission" date="2023-06" db="EMBL/GenBank/DDBJ databases">
        <title>Genomic of Parafulvivirga corallium.</title>
        <authorList>
            <person name="Wang G."/>
        </authorList>
    </citation>
    <scope>NUCLEOTIDE SEQUENCE</scope>
    <source>
        <strain evidence="8">BMA10</strain>
    </source>
</reference>
<evidence type="ECO:0000256" key="4">
    <source>
        <dbReference type="ARBA" id="ARBA00022679"/>
    </source>
</evidence>
<dbReference type="InterPro" id="IPR004839">
    <property type="entry name" value="Aminotransferase_I/II_large"/>
</dbReference>
<keyword evidence="9" id="KW-1185">Reference proteome</keyword>
<keyword evidence="4 8" id="KW-0808">Transferase</keyword>
<dbReference type="GO" id="GO:0008710">
    <property type="term" value="F:8-amino-7-oxononanoate synthase activity"/>
    <property type="evidence" value="ECO:0007669"/>
    <property type="project" value="UniProtKB-EC"/>
</dbReference>
<comment type="pathway">
    <text evidence="2">Lipid metabolism.</text>
</comment>
<dbReference type="InterPro" id="IPR015422">
    <property type="entry name" value="PyrdxlP-dep_Trfase_small"/>
</dbReference>
<dbReference type="PROSITE" id="PS00599">
    <property type="entry name" value="AA_TRANSFER_CLASS_2"/>
    <property type="match status" value="1"/>
</dbReference>
<accession>A0ABT8KHF7</accession>
<dbReference type="PANTHER" id="PTHR13693">
    <property type="entry name" value="CLASS II AMINOTRANSFERASE/8-AMINO-7-OXONONANOATE SYNTHASE"/>
    <property type="match status" value="1"/>
</dbReference>
<dbReference type="EC" id="2.3.1.47" evidence="8"/>
<evidence type="ECO:0000313" key="9">
    <source>
        <dbReference type="Proteomes" id="UP001172082"/>
    </source>
</evidence>
<name>A0ABT8KHF7_9BACT</name>
<dbReference type="Pfam" id="PF00155">
    <property type="entry name" value="Aminotran_1_2"/>
    <property type="match status" value="1"/>
</dbReference>
<dbReference type="Gene3D" id="3.40.640.10">
    <property type="entry name" value="Type I PLP-dependent aspartate aminotransferase-like (Major domain)"/>
    <property type="match status" value="1"/>
</dbReference>
<keyword evidence="5 6" id="KW-0663">Pyridoxal phosphate</keyword>
<dbReference type="InterPro" id="IPR015421">
    <property type="entry name" value="PyrdxlP-dep_Trfase_major"/>
</dbReference>
<comment type="similarity">
    <text evidence="3">Belongs to the class-II pyridoxal-phosphate-dependent aminotransferase family. BioF subfamily.</text>
</comment>
<evidence type="ECO:0000256" key="3">
    <source>
        <dbReference type="ARBA" id="ARBA00010008"/>
    </source>
</evidence>
<comment type="cofactor">
    <cofactor evidence="1 6">
        <name>pyridoxal 5'-phosphate</name>
        <dbReference type="ChEBI" id="CHEBI:597326"/>
    </cofactor>
</comment>
<dbReference type="PANTHER" id="PTHR13693:SF77">
    <property type="entry name" value="8-AMINO-7-OXONONANOATE SYNTHASE"/>
    <property type="match status" value="1"/>
</dbReference>
<evidence type="ECO:0000259" key="7">
    <source>
        <dbReference type="Pfam" id="PF00155"/>
    </source>
</evidence>
<comment type="caution">
    <text evidence="8">The sequence shown here is derived from an EMBL/GenBank/DDBJ whole genome shotgun (WGS) entry which is preliminary data.</text>
</comment>
<proteinExistence type="inferred from homology"/>
<gene>
    <name evidence="8" type="ORF">QQ008_00830</name>
</gene>
<feature type="domain" description="Aminotransferase class I/classII large" evidence="7">
    <location>
        <begin position="34"/>
        <end position="373"/>
    </location>
</feature>
<evidence type="ECO:0000256" key="1">
    <source>
        <dbReference type="ARBA" id="ARBA00001933"/>
    </source>
</evidence>
<sequence>MIRDKMDIEEILLKRLKKRENQGNLRDLYTSQGLVDFVSNDYLGLARSVELQSRINRKTSEGKQFLNGATGSRLLSGNTREAEDLESYLAHVFRAPGALLFNSGYVANLALLSAVPQKNDTIIYDEYIHACIKEGARLSLANRFTFRHNDLNDLESKLTKASGSIFVVVESVYSMDGDFCPLEAILEVSKKYGANVIIDEAHSTGILGERGCGFACSMNLENEIFARVYTFGKAMGVHGACIVGSKSLRDYLINFARPFIYTTALPPHSIVAIRESFGYLIDNMSLQSELEQRITFFKNRIKEELKDNRDVRLIESSSAIQAIIYPGNKRVRQVAKQINEQGFDVRPILSPTVKEGAERLRLCLHTYNTTEQIEGVIKSTVKSLS</sequence>
<dbReference type="SUPFAM" id="SSF53383">
    <property type="entry name" value="PLP-dependent transferases"/>
    <property type="match status" value="1"/>
</dbReference>
<evidence type="ECO:0000256" key="2">
    <source>
        <dbReference type="ARBA" id="ARBA00005189"/>
    </source>
</evidence>
<dbReference type="InterPro" id="IPR015424">
    <property type="entry name" value="PyrdxlP-dep_Trfase"/>
</dbReference>
<dbReference type="InterPro" id="IPR050087">
    <property type="entry name" value="AON_synthase_class-II"/>
</dbReference>
<keyword evidence="8" id="KW-0012">Acyltransferase</keyword>
<evidence type="ECO:0000256" key="6">
    <source>
        <dbReference type="RuleBase" id="RU003693"/>
    </source>
</evidence>
<dbReference type="RefSeq" id="WP_346749904.1">
    <property type="nucleotide sequence ID" value="NZ_JAUJEA010000001.1"/>
</dbReference>
<evidence type="ECO:0000313" key="8">
    <source>
        <dbReference type="EMBL" id="MDN5199873.1"/>
    </source>
</evidence>
<organism evidence="8 9">
    <name type="scientific">Splendidivirga corallicola</name>
    <dbReference type="NCBI Taxonomy" id="3051826"/>
    <lineage>
        <taxon>Bacteria</taxon>
        <taxon>Pseudomonadati</taxon>
        <taxon>Bacteroidota</taxon>
        <taxon>Cytophagia</taxon>
        <taxon>Cytophagales</taxon>
        <taxon>Splendidivirgaceae</taxon>
        <taxon>Splendidivirga</taxon>
    </lineage>
</organism>